<accession>C0GCJ3</accession>
<dbReference type="Proteomes" id="UP000006443">
    <property type="component" value="Unassembled WGS sequence"/>
</dbReference>
<dbReference type="eggNOG" id="COG0657">
    <property type="taxonomic scope" value="Bacteria"/>
</dbReference>
<keyword evidence="6" id="KW-1185">Reference proteome</keyword>
<evidence type="ECO:0000256" key="3">
    <source>
        <dbReference type="PROSITE-ProRule" id="PRU10038"/>
    </source>
</evidence>
<dbReference type="EMBL" id="ACJM01000001">
    <property type="protein sequence ID" value="EEG78928.1"/>
    <property type="molecule type" value="Genomic_DNA"/>
</dbReference>
<evidence type="ECO:0000313" key="5">
    <source>
        <dbReference type="EMBL" id="EEG78928.1"/>
    </source>
</evidence>
<evidence type="ECO:0000313" key="6">
    <source>
        <dbReference type="Proteomes" id="UP000006443"/>
    </source>
</evidence>
<gene>
    <name evidence="5" type="ORF">DealDRAFT_0202</name>
</gene>
<dbReference type="InterPro" id="IPR033140">
    <property type="entry name" value="Lipase_GDXG_put_SER_AS"/>
</dbReference>
<dbReference type="RefSeq" id="WP_008513998.1">
    <property type="nucleotide sequence ID" value="NZ_ACJM01000001.1"/>
</dbReference>
<proteinExistence type="inferred from homology"/>
<dbReference type="InterPro" id="IPR049492">
    <property type="entry name" value="BD-FAE-like_dom"/>
</dbReference>
<comment type="similarity">
    <text evidence="1">Belongs to the 'GDXG' lipolytic enzyme family.</text>
</comment>
<sequence>MLNSIKYATVQFVWKIIDKLAEKQAKGAVLPPGIKVIADIPYKNTGLMAHLLDVYYPQDTRGPLPVIIYIHGGGFLAGDKLHTRQYCMTLSQYGYCVVNLNYRLAPEHKNPAAIEDVFSAMAWVRDNCHHYHGDSNRLILAGDSAGAYLAGLAAAICTNNKLAEQHGLDVPVAPENIRGVLLFSGLFDPVTAVTRKFIGIKADIELYMGTNISESPSLDHYSVKKNITPGFPPAFISSGQVDGLHPESEALSAELSKNNVWHRALFFAKSEKKGFHCYQQHLSLDTAKQCMEHVRGFLADVLKEDEGM</sequence>
<comment type="caution">
    <text evidence="5">The sequence shown here is derived from an EMBL/GenBank/DDBJ whole genome shotgun (WGS) entry which is preliminary data.</text>
</comment>
<keyword evidence="2 5" id="KW-0378">Hydrolase</keyword>
<dbReference type="GO" id="GO:0016787">
    <property type="term" value="F:hydrolase activity"/>
    <property type="evidence" value="ECO:0007669"/>
    <property type="project" value="UniProtKB-KW"/>
</dbReference>
<dbReference type="AlphaFoldDB" id="C0GCJ3"/>
<dbReference type="OrthoDB" id="24847at2"/>
<dbReference type="InterPro" id="IPR029058">
    <property type="entry name" value="AB_hydrolase_fold"/>
</dbReference>
<reference evidence="5 6" key="1">
    <citation type="submission" date="2009-02" db="EMBL/GenBank/DDBJ databases">
        <title>Sequencing of the draft genome and assembly of Dethiobacter alkaliphilus AHT 1.</title>
        <authorList>
            <consortium name="US DOE Joint Genome Institute (JGI-PGF)"/>
            <person name="Lucas S."/>
            <person name="Copeland A."/>
            <person name="Lapidus A."/>
            <person name="Glavina del Rio T."/>
            <person name="Dalin E."/>
            <person name="Tice H."/>
            <person name="Bruce D."/>
            <person name="Goodwin L."/>
            <person name="Pitluck S."/>
            <person name="Larimer F."/>
            <person name="Land M.L."/>
            <person name="Hauser L."/>
            <person name="Muyzer G."/>
        </authorList>
    </citation>
    <scope>NUCLEOTIDE SEQUENCE [LARGE SCALE GENOMIC DNA]</scope>
    <source>
        <strain evidence="5 6">AHT 1</strain>
    </source>
</reference>
<evidence type="ECO:0000256" key="1">
    <source>
        <dbReference type="ARBA" id="ARBA00010515"/>
    </source>
</evidence>
<dbReference type="PROSITE" id="PS01174">
    <property type="entry name" value="LIPASE_GDXG_SER"/>
    <property type="match status" value="1"/>
</dbReference>
<feature type="active site" evidence="3">
    <location>
        <position position="144"/>
    </location>
</feature>
<dbReference type="PANTHER" id="PTHR48081">
    <property type="entry name" value="AB HYDROLASE SUPERFAMILY PROTEIN C4A8.06C"/>
    <property type="match status" value="1"/>
</dbReference>
<dbReference type="Gene3D" id="3.40.50.1820">
    <property type="entry name" value="alpha/beta hydrolase"/>
    <property type="match status" value="1"/>
</dbReference>
<dbReference type="InterPro" id="IPR050300">
    <property type="entry name" value="GDXG_lipolytic_enzyme"/>
</dbReference>
<name>C0GCJ3_DETAL</name>
<dbReference type="Pfam" id="PF20434">
    <property type="entry name" value="BD-FAE"/>
    <property type="match status" value="1"/>
</dbReference>
<feature type="domain" description="BD-FAE-like" evidence="4">
    <location>
        <begin position="52"/>
        <end position="248"/>
    </location>
</feature>
<dbReference type="SUPFAM" id="SSF53474">
    <property type="entry name" value="alpha/beta-Hydrolases"/>
    <property type="match status" value="1"/>
</dbReference>
<evidence type="ECO:0000256" key="2">
    <source>
        <dbReference type="ARBA" id="ARBA00022801"/>
    </source>
</evidence>
<protein>
    <submittedName>
        <fullName evidence="5">Alpha/beta hydrolase fold-3 domain protein</fullName>
    </submittedName>
</protein>
<organism evidence="5 6">
    <name type="scientific">Dethiobacter alkaliphilus AHT 1</name>
    <dbReference type="NCBI Taxonomy" id="555088"/>
    <lineage>
        <taxon>Bacteria</taxon>
        <taxon>Bacillati</taxon>
        <taxon>Bacillota</taxon>
        <taxon>Dethiobacteria</taxon>
        <taxon>Dethiobacterales</taxon>
        <taxon>Dethiobacteraceae</taxon>
        <taxon>Dethiobacter</taxon>
    </lineage>
</organism>
<dbReference type="STRING" id="555088.DealDRAFT_0202"/>
<evidence type="ECO:0000259" key="4">
    <source>
        <dbReference type="Pfam" id="PF20434"/>
    </source>
</evidence>